<dbReference type="EMBL" id="BMJT01000006">
    <property type="protein sequence ID" value="GGG26269.1"/>
    <property type="molecule type" value="Genomic_DNA"/>
</dbReference>
<dbReference type="AlphaFoldDB" id="A0A917LI90"/>
<reference evidence="2" key="1">
    <citation type="journal article" date="2014" name="Int. J. Syst. Evol. Microbiol.">
        <title>Complete genome sequence of Corynebacterium casei LMG S-19264T (=DSM 44701T), isolated from a smear-ripened cheese.</title>
        <authorList>
            <consortium name="US DOE Joint Genome Institute (JGI-PGF)"/>
            <person name="Walter F."/>
            <person name="Albersmeier A."/>
            <person name="Kalinowski J."/>
            <person name="Ruckert C."/>
        </authorList>
    </citation>
    <scope>NUCLEOTIDE SEQUENCE</scope>
    <source>
        <strain evidence="2">CGMCC 1.15760</strain>
    </source>
</reference>
<dbReference type="Gene3D" id="3.10.620.30">
    <property type="match status" value="1"/>
</dbReference>
<dbReference type="SMART" id="SM00460">
    <property type="entry name" value="TGc"/>
    <property type="match status" value="1"/>
</dbReference>
<reference evidence="2" key="2">
    <citation type="submission" date="2020-09" db="EMBL/GenBank/DDBJ databases">
        <authorList>
            <person name="Sun Q."/>
            <person name="Zhou Y."/>
        </authorList>
    </citation>
    <scope>NUCLEOTIDE SEQUENCE</scope>
    <source>
        <strain evidence="2">CGMCC 1.15760</strain>
    </source>
</reference>
<accession>A0A917LI90</accession>
<evidence type="ECO:0000259" key="1">
    <source>
        <dbReference type="SMART" id="SM00460"/>
    </source>
</evidence>
<dbReference type="Proteomes" id="UP000616608">
    <property type="component" value="Unassembled WGS sequence"/>
</dbReference>
<evidence type="ECO:0000313" key="3">
    <source>
        <dbReference type="Proteomes" id="UP000616608"/>
    </source>
</evidence>
<dbReference type="Pfam" id="PF01841">
    <property type="entry name" value="Transglut_core"/>
    <property type="match status" value="1"/>
</dbReference>
<dbReference type="PANTHER" id="PTHR33490">
    <property type="entry name" value="BLR5614 PROTEIN-RELATED"/>
    <property type="match status" value="1"/>
</dbReference>
<sequence length="234" mass="26851">MKQYLEETVMLNYDHPTIQTLIQQQHWQSLDGIPQIAAIYDYVRNQIVFGYNVRDDLCASQVLADGYGQCNTKTTLLMALLRAVGIPCRIRGFYIHKTMQKGALTGIVYFFAPQKIVHAWTEVYVNNSWVALEGVIVDDCFLQYAKPKLQAKNGGLLGYGIAVDLQDTFDVDFCGKSTYIQSYAITDELGIFSSPDLFFAQYHNTPTWIKQRLFAILRKRINQRLTVMRNTIKR</sequence>
<feature type="domain" description="Transglutaminase-like" evidence="1">
    <location>
        <begin position="62"/>
        <end position="136"/>
    </location>
</feature>
<comment type="caution">
    <text evidence="2">The sequence shown here is derived from an EMBL/GenBank/DDBJ whole genome shotgun (WGS) entry which is preliminary data.</text>
</comment>
<dbReference type="InterPro" id="IPR002931">
    <property type="entry name" value="Transglutaminase-like"/>
</dbReference>
<dbReference type="SUPFAM" id="SSF54001">
    <property type="entry name" value="Cysteine proteinases"/>
    <property type="match status" value="1"/>
</dbReference>
<evidence type="ECO:0000313" key="2">
    <source>
        <dbReference type="EMBL" id="GGG26269.1"/>
    </source>
</evidence>
<keyword evidence="3" id="KW-1185">Reference proteome</keyword>
<dbReference type="RefSeq" id="WP_188615014.1">
    <property type="nucleotide sequence ID" value="NZ_BMJT01000006.1"/>
</dbReference>
<gene>
    <name evidence="2" type="ORF">GCM10007425_21070</name>
</gene>
<proteinExistence type="predicted"/>
<name>A0A917LI90_9BACI</name>
<organism evidence="2 3">
    <name type="scientific">Lysinibacillus alkalisoli</name>
    <dbReference type="NCBI Taxonomy" id="1911548"/>
    <lineage>
        <taxon>Bacteria</taxon>
        <taxon>Bacillati</taxon>
        <taxon>Bacillota</taxon>
        <taxon>Bacilli</taxon>
        <taxon>Bacillales</taxon>
        <taxon>Bacillaceae</taxon>
        <taxon>Lysinibacillus</taxon>
    </lineage>
</organism>
<dbReference type="InterPro" id="IPR038765">
    <property type="entry name" value="Papain-like_cys_pep_sf"/>
</dbReference>
<protein>
    <submittedName>
        <fullName evidence="2">Transglutaminase</fullName>
    </submittedName>
</protein>